<dbReference type="InterPro" id="IPR052157">
    <property type="entry name" value="BCAA_transport_permease"/>
</dbReference>
<evidence type="ECO:0000256" key="7">
    <source>
        <dbReference type="ARBA" id="ARBA00023136"/>
    </source>
</evidence>
<dbReference type="PANTHER" id="PTHR11795:SF445">
    <property type="entry name" value="AMINO ACID ABC TRANSPORTER PERMEASE PROTEIN"/>
    <property type="match status" value="1"/>
</dbReference>
<evidence type="ECO:0000256" key="2">
    <source>
        <dbReference type="ARBA" id="ARBA00022448"/>
    </source>
</evidence>
<reference evidence="11" key="1">
    <citation type="journal article" date="2019" name="Int. J. Syst. Evol. Microbiol.">
        <title>The Global Catalogue of Microorganisms (GCM) 10K type strain sequencing project: providing services to taxonomists for standard genome sequencing and annotation.</title>
        <authorList>
            <consortium name="The Broad Institute Genomics Platform"/>
            <consortium name="The Broad Institute Genome Sequencing Center for Infectious Disease"/>
            <person name="Wu L."/>
            <person name="Ma J."/>
        </authorList>
    </citation>
    <scope>NUCLEOTIDE SEQUENCE [LARGE SCALE GENOMIC DNA]</scope>
    <source>
        <strain evidence="11">KACC 12633</strain>
    </source>
</reference>
<evidence type="ECO:0000313" key="11">
    <source>
        <dbReference type="Proteomes" id="UP001596150"/>
    </source>
</evidence>
<keyword evidence="7 9" id="KW-0472">Membrane</keyword>
<feature type="transmembrane region" description="Helical" evidence="9">
    <location>
        <begin position="12"/>
        <end position="32"/>
    </location>
</feature>
<feature type="transmembrane region" description="Helical" evidence="9">
    <location>
        <begin position="93"/>
        <end position="113"/>
    </location>
</feature>
<feature type="transmembrane region" description="Helical" evidence="9">
    <location>
        <begin position="39"/>
        <end position="56"/>
    </location>
</feature>
<sequence>MEQILVNGAILSANYALIALGITLIFGIMNVLNFAHGQMFMIGGLIVYTVCVVFKLPYAVGLLAAAVIVGLIGMLLERTLFQRVMRISSREENTMLLAVGTALLLENIALYVFGEKQRGIPPMVSGVYRLGSAFLPANRLLVFAISLALIAAVLLFVNFTRQGRAMRALAQDRTATMLMGVDVNRISMLGFGLGAALAGIAGGLLISVSGVNAGIGTAISTKAFIMIMIGGAGVIGGALLGAVALGFAEAIGYALFPGSVTYLLIFTALILFLLIRPQGIMGKPWG</sequence>
<feature type="transmembrane region" description="Helical" evidence="9">
    <location>
        <begin position="186"/>
        <end position="211"/>
    </location>
</feature>
<protein>
    <submittedName>
        <fullName evidence="10">Branched-chain amino acid ABC transporter permease</fullName>
    </submittedName>
</protein>
<keyword evidence="4 9" id="KW-0812">Transmembrane</keyword>
<feature type="transmembrane region" description="Helical" evidence="9">
    <location>
        <begin position="223"/>
        <end position="247"/>
    </location>
</feature>
<keyword evidence="6 9" id="KW-1133">Transmembrane helix</keyword>
<comment type="subcellular location">
    <subcellularLocation>
        <location evidence="1">Cell membrane</location>
        <topology evidence="1">Multi-pass membrane protein</topology>
    </subcellularLocation>
</comment>
<keyword evidence="11" id="KW-1185">Reference proteome</keyword>
<feature type="transmembrane region" description="Helical" evidence="9">
    <location>
        <begin position="133"/>
        <end position="157"/>
    </location>
</feature>
<comment type="similarity">
    <text evidence="8">Belongs to the binding-protein-dependent transport system permease family. LivHM subfamily.</text>
</comment>
<keyword evidence="3" id="KW-1003">Cell membrane</keyword>
<evidence type="ECO:0000256" key="8">
    <source>
        <dbReference type="ARBA" id="ARBA00037998"/>
    </source>
</evidence>
<feature type="transmembrane region" description="Helical" evidence="9">
    <location>
        <begin position="254"/>
        <end position="275"/>
    </location>
</feature>
<keyword evidence="5" id="KW-0029">Amino-acid transport</keyword>
<evidence type="ECO:0000256" key="6">
    <source>
        <dbReference type="ARBA" id="ARBA00022989"/>
    </source>
</evidence>
<evidence type="ECO:0000256" key="4">
    <source>
        <dbReference type="ARBA" id="ARBA00022692"/>
    </source>
</evidence>
<gene>
    <name evidence="10" type="ORF">ACFPP9_23470</name>
</gene>
<dbReference type="Pfam" id="PF02653">
    <property type="entry name" value="BPD_transp_2"/>
    <property type="match status" value="1"/>
</dbReference>
<evidence type="ECO:0000256" key="9">
    <source>
        <dbReference type="SAM" id="Phobius"/>
    </source>
</evidence>
<dbReference type="InterPro" id="IPR001851">
    <property type="entry name" value="ABC_transp_permease"/>
</dbReference>
<evidence type="ECO:0000313" key="10">
    <source>
        <dbReference type="EMBL" id="MFC5518755.1"/>
    </source>
</evidence>
<accession>A0ABW0Q2F1</accession>
<comment type="caution">
    <text evidence="10">The sequence shown here is derived from an EMBL/GenBank/DDBJ whole genome shotgun (WGS) entry which is preliminary data.</text>
</comment>
<evidence type="ECO:0000256" key="5">
    <source>
        <dbReference type="ARBA" id="ARBA00022970"/>
    </source>
</evidence>
<dbReference type="Proteomes" id="UP001596150">
    <property type="component" value="Unassembled WGS sequence"/>
</dbReference>
<dbReference type="PANTHER" id="PTHR11795">
    <property type="entry name" value="BRANCHED-CHAIN AMINO ACID TRANSPORT SYSTEM PERMEASE PROTEIN LIVH"/>
    <property type="match status" value="1"/>
</dbReference>
<dbReference type="CDD" id="cd06582">
    <property type="entry name" value="TM_PBP1_LivH_like"/>
    <property type="match status" value="1"/>
</dbReference>
<organism evidence="10 11">
    <name type="scientific">Kaistia terrae</name>
    <dbReference type="NCBI Taxonomy" id="537017"/>
    <lineage>
        <taxon>Bacteria</taxon>
        <taxon>Pseudomonadati</taxon>
        <taxon>Pseudomonadota</taxon>
        <taxon>Alphaproteobacteria</taxon>
        <taxon>Hyphomicrobiales</taxon>
        <taxon>Kaistiaceae</taxon>
        <taxon>Kaistia</taxon>
    </lineage>
</organism>
<evidence type="ECO:0000256" key="3">
    <source>
        <dbReference type="ARBA" id="ARBA00022475"/>
    </source>
</evidence>
<proteinExistence type="inferred from homology"/>
<keyword evidence="2" id="KW-0813">Transport</keyword>
<dbReference type="EMBL" id="JBHSML010000014">
    <property type="protein sequence ID" value="MFC5518755.1"/>
    <property type="molecule type" value="Genomic_DNA"/>
</dbReference>
<dbReference type="RefSeq" id="WP_266344484.1">
    <property type="nucleotide sequence ID" value="NZ_JAPKNH010000005.1"/>
</dbReference>
<evidence type="ECO:0000256" key="1">
    <source>
        <dbReference type="ARBA" id="ARBA00004651"/>
    </source>
</evidence>
<name>A0ABW0Q2F1_9HYPH</name>